<protein>
    <recommendedName>
        <fullName evidence="2">Lipocalin</fullName>
    </recommendedName>
</protein>
<reference evidence="1" key="1">
    <citation type="journal article" date="2011" name="PLoS ONE">
        <title>A deep insight into the sialotranscriptome of the gulf coast tick, Amblyomma maculatum.</title>
        <authorList>
            <person name="Karim S."/>
            <person name="Singh P."/>
            <person name="Ribeiro J.M."/>
        </authorList>
    </citation>
    <scope>NUCLEOTIDE SEQUENCE</scope>
    <source>
        <tissue evidence="1">Salivary gland</tissue>
    </source>
</reference>
<organism evidence="1">
    <name type="scientific">Amblyomma maculatum</name>
    <name type="common">Gulf Coast tick</name>
    <dbReference type="NCBI Taxonomy" id="34609"/>
    <lineage>
        <taxon>Eukaryota</taxon>
        <taxon>Metazoa</taxon>
        <taxon>Ecdysozoa</taxon>
        <taxon>Arthropoda</taxon>
        <taxon>Chelicerata</taxon>
        <taxon>Arachnida</taxon>
        <taxon>Acari</taxon>
        <taxon>Parasitiformes</taxon>
        <taxon>Ixodida</taxon>
        <taxon>Ixodoidea</taxon>
        <taxon>Ixodidae</taxon>
        <taxon>Amblyomminae</taxon>
        <taxon>Amblyomma</taxon>
    </lineage>
</organism>
<feature type="non-terminal residue" evidence="1">
    <location>
        <position position="1"/>
    </location>
</feature>
<evidence type="ECO:0000313" key="1">
    <source>
        <dbReference type="EMBL" id="AEO33024.1"/>
    </source>
</evidence>
<evidence type="ECO:0008006" key="2">
    <source>
        <dbReference type="Google" id="ProtNLM"/>
    </source>
</evidence>
<proteinExistence type="evidence at transcript level"/>
<name>G3MHQ6_AMBMU</name>
<sequence>REPHCTLKDCLVHLVTHIFVNSSKNIWTYYSNTNDSNITCLMMTQIRLYDPAITFKRKYILQEKRKTEKWHGIIIRSFAYPDAMILRRKTNKKRGRKVRHHKPRDTMDRRLEVLEYQDFNNTCGVFSSWKWLSREMSWIERKSKKNLLTCELRVKEYGGKVTTTTQCVEMYHKICRTLYYKKVYEDSCKKTRIIPKY</sequence>
<dbReference type="EMBL" id="JO841407">
    <property type="protein sequence ID" value="AEO33024.1"/>
    <property type="molecule type" value="mRNA"/>
</dbReference>
<accession>G3MHQ6</accession>
<dbReference type="AlphaFoldDB" id="G3MHQ6"/>
<dbReference type="InterPro" id="IPR012674">
    <property type="entry name" value="Calycin"/>
</dbReference>
<dbReference type="Gene3D" id="2.40.128.20">
    <property type="match status" value="1"/>
</dbReference>